<sequence>MLFLACRAHFLSLVSNLSHLVAALLSFALMASRISAKGVKSVMKLMLSAAINIFIPQPAFYVHRSIGRQLFFEGDKTKQKLLGRRGKAVLDVALCQFGVDVWWLGACMLTIFVGWHSSQNLSKIKHYTIRGFDVVGNMVFTAELADRMVDSEAWVYSANQLKETFNANDYARIAH</sequence>
<keyword evidence="3" id="KW-1185">Reference proteome</keyword>
<proteinExistence type="predicted"/>
<keyword evidence="1" id="KW-1133">Transmembrane helix</keyword>
<evidence type="ECO:0000313" key="2">
    <source>
        <dbReference type="EMBL" id="KAK0473854.1"/>
    </source>
</evidence>
<reference evidence="2" key="1">
    <citation type="submission" date="2023-06" db="EMBL/GenBank/DDBJ databases">
        <authorList>
            <consortium name="Lawrence Berkeley National Laboratory"/>
            <person name="Ahrendt S."/>
            <person name="Sahu N."/>
            <person name="Indic B."/>
            <person name="Wong-Bajracharya J."/>
            <person name="Merenyi Z."/>
            <person name="Ke H.-M."/>
            <person name="Monk M."/>
            <person name="Kocsube S."/>
            <person name="Drula E."/>
            <person name="Lipzen A."/>
            <person name="Balint B."/>
            <person name="Henrissat B."/>
            <person name="Andreopoulos B."/>
            <person name="Martin F.M."/>
            <person name="Harder C.B."/>
            <person name="Rigling D."/>
            <person name="Ford K.L."/>
            <person name="Foster G.D."/>
            <person name="Pangilinan J."/>
            <person name="Papanicolaou A."/>
            <person name="Barry K."/>
            <person name="LaButti K."/>
            <person name="Viragh M."/>
            <person name="Koriabine M."/>
            <person name="Yan M."/>
            <person name="Riley R."/>
            <person name="Champramary S."/>
            <person name="Plett K.L."/>
            <person name="Tsai I.J."/>
            <person name="Slot J."/>
            <person name="Sipos G."/>
            <person name="Plett J."/>
            <person name="Nagy L.G."/>
            <person name="Grigoriev I.V."/>
        </authorList>
    </citation>
    <scope>NUCLEOTIDE SEQUENCE</scope>
    <source>
        <strain evidence="2">ICMP 16352</strain>
    </source>
</reference>
<evidence type="ECO:0000256" key="1">
    <source>
        <dbReference type="SAM" id="Phobius"/>
    </source>
</evidence>
<feature type="transmembrane region" description="Helical" evidence="1">
    <location>
        <begin position="46"/>
        <end position="67"/>
    </location>
</feature>
<dbReference type="AlphaFoldDB" id="A0AA39NYD9"/>
<organism evidence="2 3">
    <name type="scientific">Armillaria novae-zelandiae</name>
    <dbReference type="NCBI Taxonomy" id="153914"/>
    <lineage>
        <taxon>Eukaryota</taxon>
        <taxon>Fungi</taxon>
        <taxon>Dikarya</taxon>
        <taxon>Basidiomycota</taxon>
        <taxon>Agaricomycotina</taxon>
        <taxon>Agaricomycetes</taxon>
        <taxon>Agaricomycetidae</taxon>
        <taxon>Agaricales</taxon>
        <taxon>Marasmiineae</taxon>
        <taxon>Physalacriaceae</taxon>
        <taxon>Armillaria</taxon>
    </lineage>
</organism>
<gene>
    <name evidence="2" type="ORF">IW261DRAFT_1569196</name>
</gene>
<comment type="caution">
    <text evidence="2">The sequence shown here is derived from an EMBL/GenBank/DDBJ whole genome shotgun (WGS) entry which is preliminary data.</text>
</comment>
<feature type="transmembrane region" description="Helical" evidence="1">
    <location>
        <begin position="88"/>
        <end position="115"/>
    </location>
</feature>
<evidence type="ECO:0000313" key="3">
    <source>
        <dbReference type="Proteomes" id="UP001175227"/>
    </source>
</evidence>
<dbReference type="Proteomes" id="UP001175227">
    <property type="component" value="Unassembled WGS sequence"/>
</dbReference>
<accession>A0AA39NYD9</accession>
<dbReference type="EMBL" id="JAUEPR010000030">
    <property type="protein sequence ID" value="KAK0473854.1"/>
    <property type="molecule type" value="Genomic_DNA"/>
</dbReference>
<protein>
    <submittedName>
        <fullName evidence="2">Uncharacterized protein</fullName>
    </submittedName>
</protein>
<name>A0AA39NYD9_9AGAR</name>
<keyword evidence="1" id="KW-0472">Membrane</keyword>
<keyword evidence="1" id="KW-0812">Transmembrane</keyword>